<evidence type="ECO:0000256" key="4">
    <source>
        <dbReference type="ARBA" id="ARBA00022837"/>
    </source>
</evidence>
<keyword evidence="3 6" id="KW-0732">Signal</keyword>
<dbReference type="InterPro" id="IPR008964">
    <property type="entry name" value="Invasin/intimin_cell_adhesion"/>
</dbReference>
<dbReference type="InterPro" id="IPR013211">
    <property type="entry name" value="LVIVD"/>
</dbReference>
<evidence type="ECO:0000256" key="3">
    <source>
        <dbReference type="ARBA" id="ARBA00022729"/>
    </source>
</evidence>
<evidence type="ECO:0000256" key="6">
    <source>
        <dbReference type="SAM" id="SignalP"/>
    </source>
</evidence>
<feature type="chain" id="PRO_5046329881" evidence="6">
    <location>
        <begin position="27"/>
        <end position="3444"/>
    </location>
</feature>
<dbReference type="InterPro" id="IPR003343">
    <property type="entry name" value="Big_2"/>
</dbReference>
<feature type="domain" description="BIG2" evidence="7">
    <location>
        <begin position="104"/>
        <end position="190"/>
    </location>
</feature>
<sequence>MKNFIKVRIYSLAMYAFFVATFNISAAGLDENCVVNILNRTIQVAPNGGWSLPNVPSNQGAVRARATCIDENGATVSGQSGYFNLITNGITPVGDIFFAEQEPVPSAIQFTATSQISLTTLNQNYQLNVTAVYPDGLMDDVTTALSGTNYTSSNPAKVSVSANGLLTALGSGNSLITANKDGVVATRLIKVSFTGDQDGDGLPDDYETDNGLDPTDPADAFEDKDNDGLSALDEYLAGTDLNNSDTDDDGIDDFEELNEGEDGFITNPLLSDSDADGLPDLLELTVGSSPIDGSDANYEDAITSITVQPSNVLMTFNGIDSEVSTQLTVTANLLGGEQLNVTAKSNGTSYSSSDLTVVSFGLNDGEIFGGEEGQSTVTVSLFDLSVEVPVVVESFQPEGISSLQFTGIGKDTDVQGDYVYIAATTGGLHIVDASTKASPEIISTLATSGAANDVKVVGTIAYVAVGNAGLDIVDVSNPAEPQLLSNMQTSGTAVDLAVQNDTVFVAASSGGLDIISVQNSAEPVLLSKLDTLGTIIGVDVQNDKAVVATSSSVIVIDTSDILSPMRLGSINIGNIRAVVMDGDYAYVACYTCGYKILNISNPQQPMIIGGDTRFYPSDVELTNGFAFFSDILFVNAVPFVNIANPEDSIFQGVIDIRQFGDRDAVGLSLDAGFVYSTGSNRLYISQYRILNDTQGLAPSVNIIDPLDGDVVVESSRVIVRAEATDDIAVAAVNFSVNGELIFTDTTRPYEVPIIVPNDSDELNILVTAIDFGNNQGDNLALLMIEPDEDNDGLGDNEEVFTWNTDPEDADSDDDQVLDGEEIELGTNPLDNDSDDDGISDGDEIAAGTDPLNPDTTAPMVSSIEPAADATEVCENQSVIVTFNEALLRSSLNLADITLSSDSEASVNGAASLAAANTQLIFNPSSLLKDNSDYQFSIENVRDEAGNLLAEAFNSTFTTGNCVDLDRPTVIDISPINGAVNIPVNARISVTLSEPIDPLTVTEESFYVIDQSSNLRVNGVIELVDDNSAIQFTPNVPLLVGRRHYVYITSAILDLFENPLVGTNRRFDTAFDLDGDGPQIQYTGIQDGDDMVPVNAKISVLFNEAINALFLSEIKILDQQGAEVAVTRAQSADKRRIILSPLQNLNPDASYQFIIDGVQDLSANLLANPVTINFSTSDVSDTEVGSVAAWSIPRNNTLNVALNPQLTVDLSEKIDPTTVNFSSFYLYDTQTRLRVAGQIQVSDDAMRLEYVPDDPLKTNRRYYLYVGYSPYLTDLAGNFVAQNQFRYFSTGIQAMVDDSAQAVSATNINNGNTDVPINGQIELVFAQELGGQCDTGSAVSLTAGETQIELTTSLDNSRTVLTINTVESLEAATEYQLQVNGLCDFSGNELTDYSLSFTTTSDEEADTTAPTLQSITPEHTANDISVSTQVVMTFDEAIDKRAKPLVKGGGITVPGTYVVDGSSITFTPDIELLGNTRYTVELHYNAADLAGNTRWLSTRYFETQSTEDTQQPNILAISPAADSTDVSPVQTIVVSFDEPMNLSTLVASNIALYSNGNVINPTISRSADGREISLSTTMPNASIISLVMTDAVTDLSGNSMTPFVVSFTTGVLDTDDTRPQIVGQIPANGSSNWSALNEVYFYTNEAVDEASLAQAFHLAENGILADVEIEVLGDGRIIKVSKDDDFIAGGLIQVYWDNNALDLAGNQLHAYNGYFNMADPNDGIGSRARINAYFPNSGTQGVPLNPLLMAQFNEPLDAASLTDERITLTDTTTNTSIGVSYELDESGQIILVTPNVNLEADHQYYLWFSVSILDDDGDNLAGNYATYFYTREASVVDDRQPGVLSFTPPLDQTQVGVNTLFALSLDEQINPLSFKQEGAINVQFETGNTRVKYNKLAPLAALSEVVENAPEMKDLAGLSIVETSTTFTTGAGPDLTRPTVIDTAISNNQQNIALNPTLEWIFSEAIDPVSLNSAGVYLYDNFDRKTIGSSFELSSDGKKLTLMSDQALLIGRQYYQYVYGLRDLSGNLLGNHSRYFSTGFAEDSTPPQVTDSTVYTGLTGVPINPKLNLRFDEQVNPFDPENVSLTDASGDSVEVNISLSRNRTLLTIVPKQLLLAETNYRLEVSGITDISGNEQASQFVAEFSTGLTADLISTGVDAWSLANNNTSNVPTNAWLQVNFVEPVDPSTIDSSTFYVQDNTANARVAGSWIVADDRMSLRFIPDDNLLENHVHYIYLGYSPYLTDWAGNRLAANQFRYFTTGSEQDTSAPTITQTSLATDDQDVPVNPQIVIMLDEPINNTCNLNAAVSLSSASAEVPISVSLSDANNTRRNLVVTTQQNLAIDTEYTLAFTGLCDYAGNMLSQDVVSFTTSSSDTEDTQAPSLVSISPAHRATEVAVDLNEIIITYSETVNELAAPPIVGAGITVPGEYSVNGNLVTFTPSIQLQGNTRYTVQLHYNATDLAGNVNWLGTRYFDTQDATDIDPPSVLAVSPAADSTDVSPNSTIVVSFDEAMNPSSLTSSNVALFHNGAVINPNIFKSADGQQMTLSAALPANALISLVLTDGVTDLSSNSITPFVSSFTTGASNNDVARPRINAQVPVNGSRDWIGLNEITFYASEPIAESSLENGLIVAENGVAVEVDLSLKGDGRTLIVSKADGFAEAARVDFYFNSSVTDTAGNALHAYNGYLLTAQSSDGDGVRPRITAYYPNSGTRGLPLKPILTASVNEPIDESSLTSETVILYDTTNASAVLDTTISLDSTGTIIQVVPTENLVTDNQYYLWFSASILDTDGDQLASNYATYFYTDENSAADDRSPEIIAMSPPSGEVDVGINALFSARFDEAINPLLFDIATNQKVGVQFSENNQVIKYNHLLSLPASSEITETLTGLTDLAGNLVADSSSTFTTLDGPDFVRPTLVDVAYANNQQNVPLSPVIEWVFSEPIDPVSVTDSGVYFYNSITAETIASSWTLSDDGKRLTLIADELLEESTQYYVYAYYMRDLSGNLLGNHFRYFTTGFADDETGPVIEHTSVFDGQTAIPTNAKLNVRFNEMLSPTATADIRLMRAGEVINSHISLSRARTLLTLVPKSLLVANTEYSLNVSGVKDMSGNSQVNDLSISFTTGDMPDLVQGSDVNWSIPNAAQNVPLNPLLEVSLSERVDSATVDASTFYLQNTTTNTRVSGSWSISADGLRLTFTPDEALAAENRHYLYVGYSPYLTDLAGNRVAQNRFHYFDTGTAQDADSPAVAISSIADNETDIPVNARVVIKMDERLSDACLPSQNLVLSNGGNQVSASVALANDRQTVILTPQATLATDTSYDLSILTLCDYAGNEITADVLSFTTSVSADSDTIAPSLSAITPEHNATDVALDSNIIIELDEAIDLRSMPPIKAGGEQVAGSYTQAGNTITFTPDENLSAETQYSIELYHNIPDFVGNTRNLSIRRFTTASE</sequence>
<reference evidence="8" key="1">
    <citation type="submission" date="2022-10" db="EMBL/GenBank/DDBJ databases">
        <title>Catenovulum adriacola sp. nov. isolated in the Harbour of Susak.</title>
        <authorList>
            <person name="Schoch T."/>
            <person name="Reich S.J."/>
            <person name="Stoeferle S."/>
            <person name="Flaiz M."/>
            <person name="Kazda M."/>
            <person name="Riedel C.U."/>
            <person name="Duerre P."/>
        </authorList>
    </citation>
    <scope>NUCLEOTIDE SEQUENCE</scope>
    <source>
        <strain evidence="8">TS8</strain>
    </source>
</reference>
<dbReference type="SUPFAM" id="SSF49373">
    <property type="entry name" value="Invasin/intimin cell-adhesion fragments"/>
    <property type="match status" value="1"/>
</dbReference>
<dbReference type="Pfam" id="PF08309">
    <property type="entry name" value="LVIVD"/>
    <property type="match status" value="4"/>
</dbReference>
<dbReference type="Pfam" id="PF17957">
    <property type="entry name" value="Big_7"/>
    <property type="match status" value="1"/>
</dbReference>
<dbReference type="InterPro" id="IPR032812">
    <property type="entry name" value="SbsA_Ig"/>
</dbReference>
<dbReference type="RefSeq" id="WP_268074460.1">
    <property type="nucleotide sequence ID" value="NZ_CP109965.1"/>
</dbReference>
<accession>A0ABY7ALN0</accession>
<name>A0ABY7ALN0_9ALTE</name>
<comment type="subcellular location">
    <subcellularLocation>
        <location evidence="1">Secreted</location>
    </subcellularLocation>
</comment>
<feature type="region of interest" description="Disordered" evidence="5">
    <location>
        <begin position="196"/>
        <end position="226"/>
    </location>
</feature>
<dbReference type="Pfam" id="PF18884">
    <property type="entry name" value="TSP3_bac"/>
    <property type="match status" value="2"/>
</dbReference>
<evidence type="ECO:0000256" key="2">
    <source>
        <dbReference type="ARBA" id="ARBA00022525"/>
    </source>
</evidence>
<protein>
    <submittedName>
        <fullName evidence="8">Ig-like domain-containing protein</fullName>
    </submittedName>
</protein>
<dbReference type="Gene3D" id="2.60.40.1080">
    <property type="match status" value="2"/>
</dbReference>
<gene>
    <name evidence="8" type="ORF">OLW01_13590</name>
</gene>
<feature type="region of interest" description="Disordered" evidence="5">
    <location>
        <begin position="823"/>
        <end position="854"/>
    </location>
</feature>
<dbReference type="Pfam" id="PF13205">
    <property type="entry name" value="Big_5"/>
    <property type="match status" value="23"/>
</dbReference>
<dbReference type="PANTHER" id="PTHR37467">
    <property type="entry name" value="EXPORTED CALCIUM-BINDING GLYCOPROTEIN-RELATED"/>
    <property type="match status" value="1"/>
</dbReference>
<dbReference type="Proteomes" id="UP001163726">
    <property type="component" value="Chromosome"/>
</dbReference>
<dbReference type="Gene3D" id="2.60.40.1220">
    <property type="match status" value="15"/>
</dbReference>
<dbReference type="SMART" id="SM00635">
    <property type="entry name" value="BID_2"/>
    <property type="match status" value="1"/>
</dbReference>
<dbReference type="InterPro" id="IPR013783">
    <property type="entry name" value="Ig-like_fold"/>
</dbReference>
<dbReference type="PROSITE" id="PS00018">
    <property type="entry name" value="EF_HAND_1"/>
    <property type="match status" value="1"/>
</dbReference>
<dbReference type="SUPFAM" id="SSF75011">
    <property type="entry name" value="3-carboxy-cis,cis-mucoante lactonizing enzyme"/>
    <property type="match status" value="1"/>
</dbReference>
<dbReference type="Gene3D" id="2.60.40.10">
    <property type="entry name" value="Immunoglobulins"/>
    <property type="match status" value="1"/>
</dbReference>
<evidence type="ECO:0000256" key="1">
    <source>
        <dbReference type="ARBA" id="ARBA00004613"/>
    </source>
</evidence>
<dbReference type="InterPro" id="IPR014755">
    <property type="entry name" value="Cu-Rt/internalin_Ig-like"/>
</dbReference>
<evidence type="ECO:0000259" key="7">
    <source>
        <dbReference type="SMART" id="SM00635"/>
    </source>
</evidence>
<organism evidence="8 9">
    <name type="scientific">Catenovulum adriaticum</name>
    <dbReference type="NCBI Taxonomy" id="2984846"/>
    <lineage>
        <taxon>Bacteria</taxon>
        <taxon>Pseudomonadati</taxon>
        <taxon>Pseudomonadota</taxon>
        <taxon>Gammaproteobacteria</taxon>
        <taxon>Alteromonadales</taxon>
        <taxon>Alteromonadaceae</taxon>
        <taxon>Catenovulum</taxon>
    </lineage>
</organism>
<feature type="compositionally biased region" description="Acidic residues" evidence="5">
    <location>
        <begin position="831"/>
        <end position="843"/>
    </location>
</feature>
<keyword evidence="2" id="KW-0964">Secreted</keyword>
<evidence type="ECO:0000313" key="8">
    <source>
        <dbReference type="EMBL" id="WAJ70157.1"/>
    </source>
</evidence>
<dbReference type="InterPro" id="IPR059100">
    <property type="entry name" value="TSP3_bac"/>
</dbReference>
<dbReference type="InterPro" id="IPR053180">
    <property type="entry name" value="Ca-binding_acidic-repeat"/>
</dbReference>
<dbReference type="PANTHER" id="PTHR37467:SF1">
    <property type="entry name" value="EXPORTED CALCIUM-BINDING GLYCOPROTEIN"/>
    <property type="match status" value="1"/>
</dbReference>
<evidence type="ECO:0000313" key="9">
    <source>
        <dbReference type="Proteomes" id="UP001163726"/>
    </source>
</evidence>
<keyword evidence="9" id="KW-1185">Reference proteome</keyword>
<dbReference type="EMBL" id="CP109965">
    <property type="protein sequence ID" value="WAJ70157.1"/>
    <property type="molecule type" value="Genomic_DNA"/>
</dbReference>
<feature type="signal peptide" evidence="6">
    <location>
        <begin position="1"/>
        <end position="26"/>
    </location>
</feature>
<dbReference type="InterPro" id="IPR018247">
    <property type="entry name" value="EF_Hand_1_Ca_BS"/>
</dbReference>
<keyword evidence="4" id="KW-0106">Calcium</keyword>
<proteinExistence type="predicted"/>
<feature type="compositionally biased region" description="Acidic residues" evidence="5">
    <location>
        <begin position="197"/>
        <end position="210"/>
    </location>
</feature>
<evidence type="ECO:0000256" key="5">
    <source>
        <dbReference type="SAM" id="MobiDB-lite"/>
    </source>
</evidence>